<reference evidence="7 8" key="1">
    <citation type="journal article" date="2018" name="Gigascience">
        <title>Genomes of trombidid mites reveal novel predicted allergens and laterally-transferred genes associated with secondary metabolism.</title>
        <authorList>
            <person name="Dong X."/>
            <person name="Chaisiri K."/>
            <person name="Xia D."/>
            <person name="Armstrong S.D."/>
            <person name="Fang Y."/>
            <person name="Donnelly M.J."/>
            <person name="Kadowaki T."/>
            <person name="McGarry J.W."/>
            <person name="Darby A.C."/>
            <person name="Makepeace B.L."/>
        </authorList>
    </citation>
    <scope>NUCLEOTIDE SEQUENCE [LARGE SCALE GENOMIC DNA]</scope>
    <source>
        <strain evidence="7">UoL-WK</strain>
    </source>
</reference>
<dbReference type="Gene3D" id="4.10.1040.10">
    <property type="entry name" value="DM DNA-binding domain"/>
    <property type="match status" value="1"/>
</dbReference>
<comment type="subcellular location">
    <subcellularLocation>
        <location evidence="5">Nucleus</location>
    </subcellularLocation>
</comment>
<dbReference type="GO" id="GO:0000978">
    <property type="term" value="F:RNA polymerase II cis-regulatory region sequence-specific DNA binding"/>
    <property type="evidence" value="ECO:0007669"/>
    <property type="project" value="TreeGrafter"/>
</dbReference>
<evidence type="ECO:0000256" key="5">
    <source>
        <dbReference type="PROSITE-ProRule" id="PRU00070"/>
    </source>
</evidence>
<keyword evidence="8" id="KW-1185">Reference proteome</keyword>
<dbReference type="PROSITE" id="PS50809">
    <property type="entry name" value="DM_2"/>
    <property type="match status" value="1"/>
</dbReference>
<evidence type="ECO:0000313" key="7">
    <source>
        <dbReference type="EMBL" id="RWS10140.1"/>
    </source>
</evidence>
<dbReference type="GO" id="GO:0046872">
    <property type="term" value="F:metal ion binding"/>
    <property type="evidence" value="ECO:0007669"/>
    <property type="project" value="UniProtKB-KW"/>
</dbReference>
<evidence type="ECO:0000256" key="2">
    <source>
        <dbReference type="ARBA" id="ARBA00022833"/>
    </source>
</evidence>
<feature type="domain" description="DM" evidence="6">
    <location>
        <begin position="93"/>
        <end position="140"/>
    </location>
</feature>
<evidence type="ECO:0000256" key="4">
    <source>
        <dbReference type="ARBA" id="ARBA00023242"/>
    </source>
</evidence>
<dbReference type="Pfam" id="PF00751">
    <property type="entry name" value="DM"/>
    <property type="match status" value="1"/>
</dbReference>
<accession>A0A3S3P1P2</accession>
<dbReference type="AlphaFoldDB" id="A0A3S3P1P2"/>
<dbReference type="GO" id="GO:0005634">
    <property type="term" value="C:nucleus"/>
    <property type="evidence" value="ECO:0007669"/>
    <property type="project" value="UniProtKB-SubCell"/>
</dbReference>
<keyword evidence="2 5" id="KW-0862">Zinc</keyword>
<protein>
    <submittedName>
        <fullName evidence="7">Doublesex-and mab-3-related transcription factor B1-like protein</fullName>
    </submittedName>
</protein>
<dbReference type="GO" id="GO:0000981">
    <property type="term" value="F:DNA-binding transcription factor activity, RNA polymerase II-specific"/>
    <property type="evidence" value="ECO:0007669"/>
    <property type="project" value="TreeGrafter"/>
</dbReference>
<name>A0A3S3P1P2_9ACAR</name>
<dbReference type="GO" id="GO:0007548">
    <property type="term" value="P:sex differentiation"/>
    <property type="evidence" value="ECO:0007669"/>
    <property type="project" value="TreeGrafter"/>
</dbReference>
<organism evidence="7 8">
    <name type="scientific">Dinothrombium tinctorium</name>
    <dbReference type="NCBI Taxonomy" id="1965070"/>
    <lineage>
        <taxon>Eukaryota</taxon>
        <taxon>Metazoa</taxon>
        <taxon>Ecdysozoa</taxon>
        <taxon>Arthropoda</taxon>
        <taxon>Chelicerata</taxon>
        <taxon>Arachnida</taxon>
        <taxon>Acari</taxon>
        <taxon>Acariformes</taxon>
        <taxon>Trombidiformes</taxon>
        <taxon>Prostigmata</taxon>
        <taxon>Anystina</taxon>
        <taxon>Parasitengona</taxon>
        <taxon>Trombidioidea</taxon>
        <taxon>Trombidiidae</taxon>
        <taxon>Dinothrombium</taxon>
    </lineage>
</organism>
<evidence type="ECO:0000256" key="1">
    <source>
        <dbReference type="ARBA" id="ARBA00022723"/>
    </source>
</evidence>
<evidence type="ECO:0000313" key="8">
    <source>
        <dbReference type="Proteomes" id="UP000285301"/>
    </source>
</evidence>
<keyword evidence="4 5" id="KW-0539">Nucleus</keyword>
<keyword evidence="3 5" id="KW-0238">DNA-binding</keyword>
<feature type="DNA-binding region" description="DM" evidence="5">
    <location>
        <begin position="93"/>
        <end position="140"/>
    </location>
</feature>
<dbReference type="InterPro" id="IPR001275">
    <property type="entry name" value="DM_DNA-bd"/>
</dbReference>
<dbReference type="SUPFAM" id="SSF82927">
    <property type="entry name" value="Cysteine-rich DNA binding domain, (DM domain)"/>
    <property type="match status" value="1"/>
</dbReference>
<comment type="caution">
    <text evidence="7">The sequence shown here is derived from an EMBL/GenBank/DDBJ whole genome shotgun (WGS) entry which is preliminary data.</text>
</comment>
<dbReference type="PANTHER" id="PTHR12322">
    <property type="entry name" value="DOUBLESEX AND MAB-3 RELATED TRANSCRIPTION FACTOR DMRT"/>
    <property type="match status" value="1"/>
</dbReference>
<dbReference type="STRING" id="1965070.A0A3S3P1P2"/>
<keyword evidence="1 5" id="KW-0479">Metal-binding</keyword>
<sequence length="417" mass="45687">MMSETNHASLYSNSELRNRFSIESIDCEREQSDKTALEGENVTQLGSLLLIQDCSCEKSDDKSGEYKSGENSENDCNAVVTVVTSSGPRSTKCAKCRMHGFTVPKKNHKGRCMYELCECPRCKLINERREVLRQQVQTQRAYKRNSNGNLITIAQASTSASGNMVYSSLNSKPSTNANTSSESLYDANAVKAQSPPAANIQRPKAQSMNQFVQSLNVLTGYLIHINPLPPDAYRLAVLDACGNNPMKALHTILRANAKLARIRSQVQNPQMPICTVHRNISISPSLASSVNTSISLPTSQPTAGFELPFYTHNFNVSRPLLNASNAVGNHTPNAAPYFPRIISQMPGNRWKDASIAVSGYGYVQRPTSSALDQQPIALNLQKERAASMQLINNGVAETQASVPITRDVETNVNNTYV</sequence>
<proteinExistence type="predicted"/>
<dbReference type="EMBL" id="NCKU01002206">
    <property type="protein sequence ID" value="RWS10140.1"/>
    <property type="molecule type" value="Genomic_DNA"/>
</dbReference>
<dbReference type="PANTHER" id="PTHR12322:SF53">
    <property type="entry name" value="DOUBLESEX-MAB RELATED 11E"/>
    <property type="match status" value="1"/>
</dbReference>
<evidence type="ECO:0000256" key="3">
    <source>
        <dbReference type="ARBA" id="ARBA00023125"/>
    </source>
</evidence>
<evidence type="ECO:0000259" key="6">
    <source>
        <dbReference type="PROSITE" id="PS50809"/>
    </source>
</evidence>
<dbReference type="SMART" id="SM00301">
    <property type="entry name" value="DM"/>
    <property type="match status" value="1"/>
</dbReference>
<dbReference type="InterPro" id="IPR036407">
    <property type="entry name" value="DM_DNA-bd_sf"/>
</dbReference>
<dbReference type="OrthoDB" id="6162476at2759"/>
<dbReference type="Proteomes" id="UP000285301">
    <property type="component" value="Unassembled WGS sequence"/>
</dbReference>
<dbReference type="PROSITE" id="PS40000">
    <property type="entry name" value="DM_1"/>
    <property type="match status" value="1"/>
</dbReference>
<dbReference type="InterPro" id="IPR026607">
    <property type="entry name" value="DMRT"/>
</dbReference>
<gene>
    <name evidence="7" type="ORF">B4U79_02319</name>
</gene>